<accession>A0AAE0JV45</accession>
<protein>
    <submittedName>
        <fullName evidence="2">Uncharacterized protein</fullName>
    </submittedName>
</protein>
<evidence type="ECO:0000313" key="3">
    <source>
        <dbReference type="Proteomes" id="UP001287356"/>
    </source>
</evidence>
<reference evidence="2" key="1">
    <citation type="journal article" date="2023" name="Mol. Phylogenet. Evol.">
        <title>Genome-scale phylogeny and comparative genomics of the fungal order Sordariales.</title>
        <authorList>
            <person name="Hensen N."/>
            <person name="Bonometti L."/>
            <person name="Westerberg I."/>
            <person name="Brannstrom I.O."/>
            <person name="Guillou S."/>
            <person name="Cros-Aarteil S."/>
            <person name="Calhoun S."/>
            <person name="Haridas S."/>
            <person name="Kuo A."/>
            <person name="Mondo S."/>
            <person name="Pangilinan J."/>
            <person name="Riley R."/>
            <person name="LaButti K."/>
            <person name="Andreopoulos B."/>
            <person name="Lipzen A."/>
            <person name="Chen C."/>
            <person name="Yan M."/>
            <person name="Daum C."/>
            <person name="Ng V."/>
            <person name="Clum A."/>
            <person name="Steindorff A."/>
            <person name="Ohm R.A."/>
            <person name="Martin F."/>
            <person name="Silar P."/>
            <person name="Natvig D.O."/>
            <person name="Lalanne C."/>
            <person name="Gautier V."/>
            <person name="Ament-Velasquez S.L."/>
            <person name="Kruys A."/>
            <person name="Hutchinson M.I."/>
            <person name="Powell A.J."/>
            <person name="Barry K."/>
            <person name="Miller A.N."/>
            <person name="Grigoriev I.V."/>
            <person name="Debuchy R."/>
            <person name="Gladieux P."/>
            <person name="Hiltunen Thoren M."/>
            <person name="Johannesson H."/>
        </authorList>
    </citation>
    <scope>NUCLEOTIDE SEQUENCE</scope>
    <source>
        <strain evidence="2">CBS 958.72</strain>
    </source>
</reference>
<name>A0AAE0JV45_9PEZI</name>
<sequence>MYEKTRPPQRKLSNPSLSQRPPAHQRALSQQYLPPSPIRKETTFHDLGPPDPADAAQQSRFPSQRRGGSRLKLELSHDTPDSVITQIAFSESPNAIESSKPATPSRKAPCRRISQWLSFRGGGRGRRVGQYWSVIAAAIDVIRENKALMESITAKATAETTTENEDASSRRSSMADDSDGLSNHGNRASQPIDIPPYLPGA</sequence>
<reference evidence="2" key="2">
    <citation type="submission" date="2023-06" db="EMBL/GenBank/DDBJ databases">
        <authorList>
            <consortium name="Lawrence Berkeley National Laboratory"/>
            <person name="Haridas S."/>
            <person name="Hensen N."/>
            <person name="Bonometti L."/>
            <person name="Westerberg I."/>
            <person name="Brannstrom I.O."/>
            <person name="Guillou S."/>
            <person name="Cros-Aarteil S."/>
            <person name="Calhoun S."/>
            <person name="Kuo A."/>
            <person name="Mondo S."/>
            <person name="Pangilinan J."/>
            <person name="Riley R."/>
            <person name="Labutti K."/>
            <person name="Andreopoulos B."/>
            <person name="Lipzen A."/>
            <person name="Chen C."/>
            <person name="Yanf M."/>
            <person name="Daum C."/>
            <person name="Ng V."/>
            <person name="Clum A."/>
            <person name="Steindorff A."/>
            <person name="Ohm R."/>
            <person name="Martin F."/>
            <person name="Silar P."/>
            <person name="Natvig D."/>
            <person name="Lalanne C."/>
            <person name="Gautier V."/>
            <person name="Ament-Velasquez S.L."/>
            <person name="Kruys A."/>
            <person name="Hutchinson M.I."/>
            <person name="Powell A.J."/>
            <person name="Barry K."/>
            <person name="Miller A.N."/>
            <person name="Grigoriev I.V."/>
            <person name="Debuchy R."/>
            <person name="Gladieux P."/>
            <person name="Thoren M.H."/>
            <person name="Johannesson H."/>
        </authorList>
    </citation>
    <scope>NUCLEOTIDE SEQUENCE</scope>
    <source>
        <strain evidence="2">CBS 958.72</strain>
    </source>
</reference>
<feature type="compositionally biased region" description="Polar residues" evidence="1">
    <location>
        <begin position="180"/>
        <end position="189"/>
    </location>
</feature>
<dbReference type="Proteomes" id="UP001287356">
    <property type="component" value="Unassembled WGS sequence"/>
</dbReference>
<organism evidence="2 3">
    <name type="scientific">Lasiosphaeria ovina</name>
    <dbReference type="NCBI Taxonomy" id="92902"/>
    <lineage>
        <taxon>Eukaryota</taxon>
        <taxon>Fungi</taxon>
        <taxon>Dikarya</taxon>
        <taxon>Ascomycota</taxon>
        <taxon>Pezizomycotina</taxon>
        <taxon>Sordariomycetes</taxon>
        <taxon>Sordariomycetidae</taxon>
        <taxon>Sordariales</taxon>
        <taxon>Lasiosphaeriaceae</taxon>
        <taxon>Lasiosphaeria</taxon>
    </lineage>
</organism>
<dbReference type="EMBL" id="JAULSN010000009">
    <property type="protein sequence ID" value="KAK3364894.1"/>
    <property type="molecule type" value="Genomic_DNA"/>
</dbReference>
<evidence type="ECO:0000256" key="1">
    <source>
        <dbReference type="SAM" id="MobiDB-lite"/>
    </source>
</evidence>
<feature type="region of interest" description="Disordered" evidence="1">
    <location>
        <begin position="1"/>
        <end position="80"/>
    </location>
</feature>
<evidence type="ECO:0000313" key="2">
    <source>
        <dbReference type="EMBL" id="KAK3364894.1"/>
    </source>
</evidence>
<dbReference type="AlphaFoldDB" id="A0AAE0JV45"/>
<feature type="compositionally biased region" description="Basic and acidic residues" evidence="1">
    <location>
        <begin position="71"/>
        <end position="80"/>
    </location>
</feature>
<proteinExistence type="predicted"/>
<feature type="region of interest" description="Disordered" evidence="1">
    <location>
        <begin position="155"/>
        <end position="201"/>
    </location>
</feature>
<gene>
    <name evidence="2" type="ORF">B0T24DRAFT_598219</name>
</gene>
<comment type="caution">
    <text evidence="2">The sequence shown here is derived from an EMBL/GenBank/DDBJ whole genome shotgun (WGS) entry which is preliminary data.</text>
</comment>
<keyword evidence="3" id="KW-1185">Reference proteome</keyword>